<dbReference type="Proteomes" id="UP000189369">
    <property type="component" value="Chromosome"/>
</dbReference>
<accession>A0A1U9JYR8</accession>
<dbReference type="Pfam" id="PF00440">
    <property type="entry name" value="TetR_N"/>
    <property type="match status" value="1"/>
</dbReference>
<dbReference type="InterPro" id="IPR041586">
    <property type="entry name" value="PsrA_TetR_C"/>
</dbReference>
<dbReference type="PANTHER" id="PTHR30055">
    <property type="entry name" value="HTH-TYPE TRANSCRIPTIONAL REGULATOR RUTR"/>
    <property type="match status" value="1"/>
</dbReference>
<name>A0A1U9JYR8_9BURK</name>
<reference evidence="5 6" key="1">
    <citation type="submission" date="2017-01" db="EMBL/GenBank/DDBJ databases">
        <title>Complete Genome Sequence of Paenalcaligenes hominis, Isolated from a paraplegic Patient with neurogenic bladder.</title>
        <authorList>
            <person name="Mukhopadhyay R."/>
            <person name="Joaquin J."/>
            <person name="Hogue R."/>
            <person name="Kilaru A."/>
            <person name="Jospin G."/>
            <person name="Mars K."/>
            <person name="Eisen J.A."/>
            <person name="Chaturvedi V."/>
        </authorList>
    </citation>
    <scope>NUCLEOTIDE SEQUENCE [LARGE SCALE GENOMIC DNA]</scope>
    <source>
        <strain evidence="5 6">15S00501</strain>
    </source>
</reference>
<feature type="region of interest" description="Disordered" evidence="3">
    <location>
        <begin position="1"/>
        <end position="22"/>
    </location>
</feature>
<dbReference type="EMBL" id="CP019697">
    <property type="protein sequence ID" value="AQS50869.1"/>
    <property type="molecule type" value="Genomic_DNA"/>
</dbReference>
<proteinExistence type="predicted"/>
<dbReference type="OrthoDB" id="2356263at2"/>
<dbReference type="SUPFAM" id="SSF48498">
    <property type="entry name" value="Tetracyclin repressor-like, C-terminal domain"/>
    <property type="match status" value="1"/>
</dbReference>
<evidence type="ECO:0000256" key="2">
    <source>
        <dbReference type="PROSITE-ProRule" id="PRU00335"/>
    </source>
</evidence>
<dbReference type="PANTHER" id="PTHR30055:SF235">
    <property type="entry name" value="TRANSCRIPTIONAL REGULATORY PROTEIN"/>
    <property type="match status" value="1"/>
</dbReference>
<gene>
    <name evidence="5" type="ORF">PAEH1_03540</name>
</gene>
<evidence type="ECO:0000256" key="3">
    <source>
        <dbReference type="SAM" id="MobiDB-lite"/>
    </source>
</evidence>
<dbReference type="GO" id="GO:0000976">
    <property type="term" value="F:transcription cis-regulatory region binding"/>
    <property type="evidence" value="ECO:0007669"/>
    <property type="project" value="TreeGrafter"/>
</dbReference>
<dbReference type="STRING" id="643674.PAEH1_03540"/>
<protein>
    <recommendedName>
        <fullName evidence="4">HTH tetR-type domain-containing protein</fullName>
    </recommendedName>
</protein>
<dbReference type="AlphaFoldDB" id="A0A1U9JYR8"/>
<dbReference type="GO" id="GO:0003700">
    <property type="term" value="F:DNA-binding transcription factor activity"/>
    <property type="evidence" value="ECO:0007669"/>
    <property type="project" value="TreeGrafter"/>
</dbReference>
<dbReference type="InterPro" id="IPR001647">
    <property type="entry name" value="HTH_TetR"/>
</dbReference>
<feature type="DNA-binding region" description="H-T-H motif" evidence="2">
    <location>
        <begin position="42"/>
        <end position="61"/>
    </location>
</feature>
<dbReference type="Gene3D" id="1.10.357.10">
    <property type="entry name" value="Tetracycline Repressor, domain 2"/>
    <property type="match status" value="1"/>
</dbReference>
<dbReference type="KEGG" id="phn:PAEH1_03540"/>
<dbReference type="PROSITE" id="PS50977">
    <property type="entry name" value="HTH_TETR_2"/>
    <property type="match status" value="1"/>
</dbReference>
<evidence type="ECO:0000313" key="6">
    <source>
        <dbReference type="Proteomes" id="UP000189369"/>
    </source>
</evidence>
<dbReference type="SUPFAM" id="SSF46689">
    <property type="entry name" value="Homeodomain-like"/>
    <property type="match status" value="1"/>
</dbReference>
<evidence type="ECO:0000256" key="1">
    <source>
        <dbReference type="ARBA" id="ARBA00023125"/>
    </source>
</evidence>
<dbReference type="InterPro" id="IPR009057">
    <property type="entry name" value="Homeodomain-like_sf"/>
</dbReference>
<evidence type="ECO:0000259" key="4">
    <source>
        <dbReference type="PROSITE" id="PS50977"/>
    </source>
</evidence>
<dbReference type="PRINTS" id="PR00455">
    <property type="entry name" value="HTHTETR"/>
</dbReference>
<keyword evidence="1 2" id="KW-0238">DNA-binding</keyword>
<organism evidence="5 6">
    <name type="scientific">Paenalcaligenes hominis</name>
    <dbReference type="NCBI Taxonomy" id="643674"/>
    <lineage>
        <taxon>Bacteria</taxon>
        <taxon>Pseudomonadati</taxon>
        <taxon>Pseudomonadota</taxon>
        <taxon>Betaproteobacteria</taxon>
        <taxon>Burkholderiales</taxon>
        <taxon>Alcaligenaceae</taxon>
        <taxon>Paenalcaligenes</taxon>
    </lineage>
</organism>
<sequence>MFSVEQKNKPRRPGRPEGVTHTREGILTAAEHVFAEKGFSAPLREVAQKAKTTTSLINYYFESKLGLIEALLLSRGEAITKDRMTRLNSLLSQETPPTAEDLVKAFLIPITEMRRTPATRRYLKLQSWLHMEPSDYAFVLRRKLYQEATEAYTAALIAALPDTPPEVIYWRYILTVGAYLYAASDTNRLEEISGGLCNADDTDELAKQVTAFVSGGFMGQLLKNK</sequence>
<dbReference type="InterPro" id="IPR050109">
    <property type="entry name" value="HTH-type_TetR-like_transc_reg"/>
</dbReference>
<dbReference type="InterPro" id="IPR036271">
    <property type="entry name" value="Tet_transcr_reg_TetR-rel_C_sf"/>
</dbReference>
<feature type="domain" description="HTH tetR-type" evidence="4">
    <location>
        <begin position="20"/>
        <end position="79"/>
    </location>
</feature>
<dbReference type="Pfam" id="PF17939">
    <property type="entry name" value="TetR_C_30"/>
    <property type="match status" value="1"/>
</dbReference>
<evidence type="ECO:0000313" key="5">
    <source>
        <dbReference type="EMBL" id="AQS50869.1"/>
    </source>
</evidence>